<dbReference type="Pfam" id="PF23297">
    <property type="entry name" value="ACP_SdgA_C"/>
    <property type="match status" value="1"/>
</dbReference>
<dbReference type="CDD" id="cd00833">
    <property type="entry name" value="PKS"/>
    <property type="match status" value="1"/>
</dbReference>
<dbReference type="InterPro" id="IPR020841">
    <property type="entry name" value="PKS_Beta-ketoAc_synthase_dom"/>
</dbReference>
<dbReference type="PROSITE" id="PS52019">
    <property type="entry name" value="PKS_MFAS_DH"/>
    <property type="match status" value="1"/>
</dbReference>
<dbReference type="InterPro" id="IPR016036">
    <property type="entry name" value="Malonyl_transacylase_ACP-bd"/>
</dbReference>
<dbReference type="PROSITE" id="PS00606">
    <property type="entry name" value="KS3_1"/>
    <property type="match status" value="1"/>
</dbReference>
<keyword evidence="3" id="KW-0808">Transferase</keyword>
<evidence type="ECO:0000256" key="3">
    <source>
        <dbReference type="ARBA" id="ARBA00022679"/>
    </source>
</evidence>
<evidence type="ECO:0000256" key="4">
    <source>
        <dbReference type="ARBA" id="ARBA00023268"/>
    </source>
</evidence>
<feature type="active site" description="Proton donor; for dehydratase activity" evidence="5">
    <location>
        <position position="1159"/>
    </location>
</feature>
<dbReference type="CDD" id="cd05195">
    <property type="entry name" value="enoyl_red"/>
    <property type="match status" value="1"/>
</dbReference>
<dbReference type="InterPro" id="IPR036291">
    <property type="entry name" value="NAD(P)-bd_dom_sf"/>
</dbReference>
<dbReference type="PANTHER" id="PTHR43775">
    <property type="entry name" value="FATTY ACID SYNTHASE"/>
    <property type="match status" value="1"/>
</dbReference>
<dbReference type="InterPro" id="IPR042104">
    <property type="entry name" value="PKS_dehydratase_sf"/>
</dbReference>
<dbReference type="InterPro" id="IPR006162">
    <property type="entry name" value="Ppantetheine_attach_site"/>
</dbReference>
<dbReference type="PROSITE" id="PS00012">
    <property type="entry name" value="PHOSPHOPANTETHEINE"/>
    <property type="match status" value="1"/>
</dbReference>
<dbReference type="InterPro" id="IPR050091">
    <property type="entry name" value="PKS_NRPS_Biosynth_Enz"/>
</dbReference>
<evidence type="ECO:0000259" key="6">
    <source>
        <dbReference type="PROSITE" id="PS50075"/>
    </source>
</evidence>
<dbReference type="Pfam" id="PF21089">
    <property type="entry name" value="PKS_DH_N"/>
    <property type="match status" value="1"/>
</dbReference>
<dbReference type="InterPro" id="IPR036736">
    <property type="entry name" value="ACP-like_sf"/>
</dbReference>
<accession>A0ABR3WQ04</accession>
<dbReference type="InterPro" id="IPR001227">
    <property type="entry name" value="Ac_transferase_dom_sf"/>
</dbReference>
<dbReference type="InterPro" id="IPR049552">
    <property type="entry name" value="PKS_DH_N"/>
</dbReference>
<feature type="region of interest" description="N-terminal hotdog fold" evidence="5">
    <location>
        <begin position="930"/>
        <end position="1065"/>
    </location>
</feature>
<dbReference type="Pfam" id="PF08659">
    <property type="entry name" value="KR"/>
    <property type="match status" value="1"/>
</dbReference>
<dbReference type="InterPro" id="IPR032821">
    <property type="entry name" value="PKS_assoc"/>
</dbReference>
<dbReference type="Pfam" id="PF08240">
    <property type="entry name" value="ADH_N"/>
    <property type="match status" value="1"/>
</dbReference>
<dbReference type="InterPro" id="IPR013154">
    <property type="entry name" value="ADH-like_N"/>
</dbReference>
<comment type="caution">
    <text evidence="9">The sequence shown here is derived from an EMBL/GenBank/DDBJ whole genome shotgun (WGS) entry which is preliminary data.</text>
</comment>
<dbReference type="SMART" id="SM00826">
    <property type="entry name" value="PKS_DH"/>
    <property type="match status" value="1"/>
</dbReference>
<feature type="active site" description="Proton acceptor; for dehydratase activity" evidence="5">
    <location>
        <position position="962"/>
    </location>
</feature>
<feature type="domain" description="Carrier" evidence="6">
    <location>
        <begin position="2146"/>
        <end position="2223"/>
    </location>
</feature>
<evidence type="ECO:0000259" key="7">
    <source>
        <dbReference type="PROSITE" id="PS52004"/>
    </source>
</evidence>
<dbReference type="SMART" id="SM00823">
    <property type="entry name" value="PKS_PP"/>
    <property type="match status" value="1"/>
</dbReference>
<reference evidence="9 10" key="1">
    <citation type="journal article" date="2024" name="IMA Fungus">
        <title>IMA Genome - F19 : A genome assembly and annotation guide to empower mycologists, including annotated draft genome sequences of Ceratocystis pirilliformis, Diaporthe australafricana, Fusarium ophioides, Paecilomyces lecythidis, and Sporothrix stenoceras.</title>
        <authorList>
            <person name="Aylward J."/>
            <person name="Wilson A.M."/>
            <person name="Visagie C.M."/>
            <person name="Spraker J."/>
            <person name="Barnes I."/>
            <person name="Buitendag C."/>
            <person name="Ceriani C."/>
            <person name="Del Mar Angel L."/>
            <person name="du Plessis D."/>
            <person name="Fuchs T."/>
            <person name="Gasser K."/>
            <person name="Kramer D."/>
            <person name="Li W."/>
            <person name="Munsamy K."/>
            <person name="Piso A."/>
            <person name="Price J.L."/>
            <person name="Sonnekus B."/>
            <person name="Thomas C."/>
            <person name="van der Nest A."/>
            <person name="van Dijk A."/>
            <person name="van Heerden A."/>
            <person name="van Vuuren N."/>
            <person name="Yilmaz N."/>
            <person name="Duong T.A."/>
            <person name="van der Merwe N.A."/>
            <person name="Wingfield M.J."/>
            <person name="Wingfield B.D."/>
        </authorList>
    </citation>
    <scope>NUCLEOTIDE SEQUENCE [LARGE SCALE GENOMIC DNA]</scope>
    <source>
        <strain evidence="9 10">CMW 18167</strain>
    </source>
</reference>
<dbReference type="Gene3D" id="3.40.47.10">
    <property type="match status" value="1"/>
</dbReference>
<dbReference type="Gene3D" id="1.10.1200.10">
    <property type="entry name" value="ACP-like"/>
    <property type="match status" value="1"/>
</dbReference>
<evidence type="ECO:0000256" key="2">
    <source>
        <dbReference type="ARBA" id="ARBA00022553"/>
    </source>
</evidence>
<proteinExistence type="predicted"/>
<evidence type="ECO:0000256" key="5">
    <source>
        <dbReference type="PROSITE-ProRule" id="PRU01363"/>
    </source>
</evidence>
<sequence length="2231" mass="243508">MGTEEPRAFAESAPSKAPRPIAIIGYACRLPGQVNSPTDLWELCTRRRSGWSPIPKERFSFEAYHHANPSKTGTFNPAGGYFLDQDPARFDAPFFNVTAQEANSMDPQQRLLLECSYEALESAGIPKESLSGRQVGVFVGGNVADYDQHNVRDVETIPMYQATGCATSLQSNRISYFFNLRGPSLTVDTACSSSLVALHYAVQSLRNGESKEALVAGCRLNILPDLFVSMSLSQLFNDEGRTYSFDERATSGFARGEGAGVILLKPLDDALRDRDPIRAVIANSGVNQDGRTQGITLPNGSAQEELIRRVYQEAHLDPAECGFAEMHGTGTKVGDPIEAAAANAALGQGRTPRNPLYIGSVKSNVGHLEGASGVVSIIKAAMMLDRQLILPNADFRKANPNIPLDKWNMKVPTSTRPWPRGKKYISVSNYGFGGTNAHAVLERAPQTFPERTTDTETYADPRRKLILISANDKESLQTKVRDLGVYFEQRPEVFEKALFSDFAYTVGNRLSHLSYRVALSTTSLDELGIQLAQLKINPTRIQGPPTIGFVFTGQGAQWAEMGIRLIDEYPVFAGSLKHADQVLRNLGAEFSLIEELRKDHSESNINSPHLSQPACTAIQIALVDLLESWSIRPTSVVGHSSGEISAAYAAGVYNTEAAITLAYRRGQMTQLLKETFPNLKGTMIAVGTSAEAIRPMLKMLRDGYATVACVNSPGSVTVSGDVPAIDELEKKLQERQIFNRRLKIDVAYHSNHMKSISTEYLASVESVKPSLSSKATFYSSVLARAAEPSELDASYWVQNLTSPVLFPDALHALVADNERPNLLVEIGPHSALKGPILETLKGLGSIASKVSYTPTIVRNGDAVESLLNTASAAYVRGAALNMTEINFPCSKARHCSFLTDLPRYPWQHSNRYWHEPRIARKHKTRDGPRNDILGIVANYSNDLEPTWRNIVRLDDIPWLRDHKMQGMTVYPLAGYLVMALEAAQRRAEQRGITFSRFQLREVVVESALVLNDDSDVETMISLRRYAEGTRGSSDVWDEFRIHSWDSERGFTEHCSGLIAVRGTAESSINAVSSSAEDEEKYIQVQKSKVEQASTQRVDSKHLYQVLDGLGAGYGPTFQGIENCFADSHHSLASLHIRDTKNVMPKGFEPKLTIHPAFLDGLLHLVWPILGHGKMDLDTLYMPTMIKHATISRDVPHSPGDYVRVYGTGNPHLPIPEPTNFDLLALEENSAKPLVVLDGLVMTPIRDSSGGRNGDVRQLCYKFQWQPLHQHLPVNGKDETNGLSITNGSSDNNTYATGETNGHGNGVFPHQNGVNGEATTNGRGVLNGNSIVETTQHEVVIINFSDSSQVAYQLADVIGHLEGRRPSVSQLGDIADFTGKKVIIVQTGDSSLRHLTSHTFDTIKNILLGAGSLLWIYRRDIPDAQMTVGLTRSVRSETLAKIATLGLSPQDVDQPTVPIIGTMDAIWPIDGSEPTEDFEFKTENSQLFVLRAVGDDDTNAFVHNETGQQTLTLQPYNQNGRRFKVQVQNPGSLDSLYFEDETVTTLSGNQVEIEVKATGVNFKDVVVSMGQLSQPYIGIECSGIVSAIGKDVKDIQIGQRVMALVEGGYSTYARCPESSVVEIPDEMPFEVAGVLPVVFCTAYYGLFDLGHLQTGDRVLIHAGAGGVGQAAIMLAQMAGADIFVTVGSVDKKEFLKAQYSIPEDRIFYSRDASFGPALRRATSNEGVDVVINSLAGDLLRETWQCLAPFGRFIEIGKADITKNSRLDMFPFENNVTFSSVDLTKVATYRPKLMKRLLGDVSKLVKQGIVRSISPLTTYRISELETAFRTLQTGKNMGKLVVVPQEGDQVKALTPRTNSTLVRPDGTYILIGGTGGLGRSMAKWLSTKGARNIVLVSRSANISSKVQALIDELAINGIRVVVKPCDVSQQHTVEALIDSLSDLPPVRGVVHGAMVLKDMLYENMTVDDFNAVVSSKVDGAWNLHHALAKSPLDFFIALSSVAGVVGNRGQAAYSAANVFLDGFMEYRRSQGLPGTSIDLAAVSDVGYLADTDPTRQKEVLKNIGSQTIDESEVLALLAAAITGHLDRSCSGQCITGLDLTDSVDSFWAHDAKFSVLREAADAQAGNANRDGATVPLNQSLKTAESKDSAHRLVYDALVVKLSEVLGISVDDMDSSITVSSLGLDSLVAIEIRNWIARETDANVQVLELLSSGSLGSLVDIILRKSKIQSKWDK</sequence>
<dbReference type="InterPro" id="IPR049900">
    <property type="entry name" value="PKS_mFAS_DH"/>
</dbReference>
<dbReference type="Pfam" id="PF16197">
    <property type="entry name" value="KAsynt_C_assoc"/>
    <property type="match status" value="1"/>
</dbReference>
<dbReference type="Gene3D" id="3.10.129.110">
    <property type="entry name" value="Polyketide synthase dehydratase"/>
    <property type="match status" value="1"/>
</dbReference>
<dbReference type="Pfam" id="PF00698">
    <property type="entry name" value="Acyl_transf_1"/>
    <property type="match status" value="1"/>
</dbReference>
<feature type="domain" description="Ketosynthase family 3 (KS3)" evidence="7">
    <location>
        <begin position="18"/>
        <end position="443"/>
    </location>
</feature>
<dbReference type="EMBL" id="JAVDPF010000059">
    <property type="protein sequence ID" value="KAL1865552.1"/>
    <property type="molecule type" value="Genomic_DNA"/>
</dbReference>
<keyword evidence="1" id="KW-0596">Phosphopantetheine</keyword>
<dbReference type="InterPro" id="IPR013968">
    <property type="entry name" value="PKS_KR"/>
</dbReference>
<evidence type="ECO:0000259" key="8">
    <source>
        <dbReference type="PROSITE" id="PS52019"/>
    </source>
</evidence>
<dbReference type="InterPro" id="IPR020806">
    <property type="entry name" value="PKS_PP-bd"/>
</dbReference>
<dbReference type="InterPro" id="IPR009081">
    <property type="entry name" value="PP-bd_ACP"/>
</dbReference>
<dbReference type="InterPro" id="IPR018201">
    <property type="entry name" value="Ketoacyl_synth_AS"/>
</dbReference>
<keyword evidence="4" id="KW-0511">Multifunctional enzyme</keyword>
<dbReference type="Gene3D" id="3.40.366.10">
    <property type="entry name" value="Malonyl-Coenzyme A Acyl Carrier Protein, domain 2"/>
    <property type="match status" value="1"/>
</dbReference>
<dbReference type="Proteomes" id="UP001583193">
    <property type="component" value="Unassembled WGS sequence"/>
</dbReference>
<dbReference type="SMART" id="SM00827">
    <property type="entry name" value="PKS_AT"/>
    <property type="match status" value="1"/>
</dbReference>
<dbReference type="PROSITE" id="PS52004">
    <property type="entry name" value="KS3_2"/>
    <property type="match status" value="1"/>
</dbReference>
<dbReference type="InterPro" id="IPR016039">
    <property type="entry name" value="Thiolase-like"/>
</dbReference>
<dbReference type="InterPro" id="IPR020807">
    <property type="entry name" value="PKS_DH"/>
</dbReference>
<dbReference type="Pfam" id="PF00109">
    <property type="entry name" value="ketoacyl-synt"/>
    <property type="match status" value="1"/>
</dbReference>
<dbReference type="SUPFAM" id="SSF51735">
    <property type="entry name" value="NAD(P)-binding Rossmann-fold domains"/>
    <property type="match status" value="2"/>
</dbReference>
<dbReference type="Pfam" id="PF14765">
    <property type="entry name" value="PS-DH"/>
    <property type="match status" value="1"/>
</dbReference>
<organism evidence="9 10">
    <name type="scientific">Paecilomyces lecythidis</name>
    <dbReference type="NCBI Taxonomy" id="3004212"/>
    <lineage>
        <taxon>Eukaryota</taxon>
        <taxon>Fungi</taxon>
        <taxon>Dikarya</taxon>
        <taxon>Ascomycota</taxon>
        <taxon>Pezizomycotina</taxon>
        <taxon>Eurotiomycetes</taxon>
        <taxon>Eurotiomycetidae</taxon>
        <taxon>Eurotiales</taxon>
        <taxon>Thermoascaceae</taxon>
        <taxon>Paecilomyces</taxon>
    </lineage>
</organism>
<feature type="domain" description="PKS/mFAS DH" evidence="8">
    <location>
        <begin position="930"/>
        <end position="1250"/>
    </location>
</feature>
<dbReference type="SUPFAM" id="SSF55048">
    <property type="entry name" value="Probable ACP-binding domain of malonyl-CoA ACP transacylase"/>
    <property type="match status" value="1"/>
</dbReference>
<evidence type="ECO:0000256" key="1">
    <source>
        <dbReference type="ARBA" id="ARBA00022450"/>
    </source>
</evidence>
<dbReference type="InterPro" id="IPR014043">
    <property type="entry name" value="Acyl_transferase_dom"/>
</dbReference>
<dbReference type="InterPro" id="IPR014031">
    <property type="entry name" value="Ketoacyl_synth_C"/>
</dbReference>
<dbReference type="InterPro" id="IPR020843">
    <property type="entry name" value="ER"/>
</dbReference>
<evidence type="ECO:0000313" key="10">
    <source>
        <dbReference type="Proteomes" id="UP001583193"/>
    </source>
</evidence>
<dbReference type="PANTHER" id="PTHR43775:SF13">
    <property type="entry name" value="POLYKETIDE SYNTHASE 1"/>
    <property type="match status" value="1"/>
</dbReference>
<dbReference type="SUPFAM" id="SSF47336">
    <property type="entry name" value="ACP-like"/>
    <property type="match status" value="1"/>
</dbReference>
<dbReference type="Gene3D" id="3.40.50.720">
    <property type="entry name" value="NAD(P)-binding Rossmann-like Domain"/>
    <property type="match status" value="1"/>
</dbReference>
<dbReference type="InterPro" id="IPR057326">
    <property type="entry name" value="KR_dom"/>
</dbReference>
<dbReference type="Pfam" id="PF13602">
    <property type="entry name" value="ADH_zinc_N_2"/>
    <property type="match status" value="1"/>
</dbReference>
<dbReference type="PROSITE" id="PS50075">
    <property type="entry name" value="CARRIER"/>
    <property type="match status" value="1"/>
</dbReference>
<gene>
    <name evidence="9" type="ORF">Plec18167_009365</name>
</gene>
<dbReference type="SUPFAM" id="SSF52151">
    <property type="entry name" value="FabD/lysophospholipase-like"/>
    <property type="match status" value="1"/>
</dbReference>
<dbReference type="SMART" id="SM00822">
    <property type="entry name" value="PKS_KR"/>
    <property type="match status" value="1"/>
</dbReference>
<keyword evidence="2" id="KW-0597">Phosphoprotein</keyword>
<dbReference type="Pfam" id="PF02801">
    <property type="entry name" value="Ketoacyl-synt_C"/>
    <property type="match status" value="1"/>
</dbReference>
<dbReference type="InterPro" id="IPR011032">
    <property type="entry name" value="GroES-like_sf"/>
</dbReference>
<dbReference type="SUPFAM" id="SSF53901">
    <property type="entry name" value="Thiolase-like"/>
    <property type="match status" value="1"/>
</dbReference>
<dbReference type="InterPro" id="IPR016035">
    <property type="entry name" value="Acyl_Trfase/lysoPLipase"/>
</dbReference>
<dbReference type="Gene3D" id="3.90.180.10">
    <property type="entry name" value="Medium-chain alcohol dehydrogenases, catalytic domain"/>
    <property type="match status" value="1"/>
</dbReference>
<dbReference type="SMART" id="SM00825">
    <property type="entry name" value="PKS_KS"/>
    <property type="match status" value="1"/>
</dbReference>
<dbReference type="SUPFAM" id="SSF50129">
    <property type="entry name" value="GroES-like"/>
    <property type="match status" value="1"/>
</dbReference>
<dbReference type="InterPro" id="IPR049551">
    <property type="entry name" value="PKS_DH_C"/>
</dbReference>
<feature type="region of interest" description="C-terminal hotdog fold" evidence="5">
    <location>
        <begin position="1094"/>
        <end position="1250"/>
    </location>
</feature>
<evidence type="ECO:0000313" key="9">
    <source>
        <dbReference type="EMBL" id="KAL1865552.1"/>
    </source>
</evidence>
<dbReference type="InterPro" id="IPR014030">
    <property type="entry name" value="Ketoacyl_synth_N"/>
</dbReference>
<name>A0ABR3WQ04_9EURO</name>
<dbReference type="SMART" id="SM00829">
    <property type="entry name" value="PKS_ER"/>
    <property type="match status" value="1"/>
</dbReference>
<protein>
    <submittedName>
        <fullName evidence="9">Type I Iterative PKS</fullName>
    </submittedName>
</protein>
<keyword evidence="10" id="KW-1185">Reference proteome</keyword>